<keyword evidence="3" id="KW-1185">Reference proteome</keyword>
<reference evidence="2 3" key="1">
    <citation type="submission" date="2016-10" db="EMBL/GenBank/DDBJ databases">
        <authorList>
            <person name="Varghese N."/>
            <person name="Submissions S."/>
        </authorList>
    </citation>
    <scope>NUCLEOTIDE SEQUENCE [LARGE SCALE GENOMIC DNA]</scope>
    <source>
        <strain evidence="3">YIM D21,KCTC 23444,ACCC 10710</strain>
    </source>
</reference>
<evidence type="ECO:0000256" key="1">
    <source>
        <dbReference type="SAM" id="SignalP"/>
    </source>
</evidence>
<dbReference type="OrthoDB" id="7707524at2"/>
<protein>
    <recommendedName>
        <fullName evidence="4">Tat pathway signal sequence domain protein</fullName>
    </recommendedName>
</protein>
<dbReference type="RefSeq" id="WP_149756416.1">
    <property type="nucleotide sequence ID" value="NZ_FOMS01000008.1"/>
</dbReference>
<gene>
    <name evidence="2" type="ORF">SAMN04515678_10859</name>
</gene>
<evidence type="ECO:0008006" key="4">
    <source>
        <dbReference type="Google" id="ProtNLM"/>
    </source>
</evidence>
<accession>A0A1I1Z9L4</accession>
<sequence>MARTSLLGGAFFACLATVATAQETEDPNASGPFELELNAAEQVEAGGCRMTYLVRNPSATDLAEVAYEMVMFDGGGVVSQILTVDFGALEAGRTRVRRFVLPDTRCEAISRVLVNSAWTCRRAADGEDSALCIDDLKTRSRAPIPFGL</sequence>
<dbReference type="AlphaFoldDB" id="A0A1I1Z9L4"/>
<evidence type="ECO:0000313" key="2">
    <source>
        <dbReference type="EMBL" id="SFE28456.1"/>
    </source>
</evidence>
<feature type="signal peptide" evidence="1">
    <location>
        <begin position="1"/>
        <end position="21"/>
    </location>
</feature>
<name>A0A1I1Z9L4_9RHOB</name>
<feature type="chain" id="PRO_5009302040" description="Tat pathway signal sequence domain protein" evidence="1">
    <location>
        <begin position="22"/>
        <end position="148"/>
    </location>
</feature>
<keyword evidence="1" id="KW-0732">Signal</keyword>
<proteinExistence type="predicted"/>
<organism evidence="2 3">
    <name type="scientific">Roseivivax sediminis</name>
    <dbReference type="NCBI Taxonomy" id="936889"/>
    <lineage>
        <taxon>Bacteria</taxon>
        <taxon>Pseudomonadati</taxon>
        <taxon>Pseudomonadota</taxon>
        <taxon>Alphaproteobacteria</taxon>
        <taxon>Rhodobacterales</taxon>
        <taxon>Roseobacteraceae</taxon>
        <taxon>Roseivivax</taxon>
    </lineage>
</organism>
<dbReference type="Proteomes" id="UP000325289">
    <property type="component" value="Unassembled WGS sequence"/>
</dbReference>
<dbReference type="EMBL" id="FOMS01000008">
    <property type="protein sequence ID" value="SFE28456.1"/>
    <property type="molecule type" value="Genomic_DNA"/>
</dbReference>
<evidence type="ECO:0000313" key="3">
    <source>
        <dbReference type="Proteomes" id="UP000325289"/>
    </source>
</evidence>